<dbReference type="PANTHER" id="PTHR11214">
    <property type="entry name" value="BETA-1,3-N-ACETYLGLUCOSAMINYLTRANSFERASE"/>
    <property type="match status" value="1"/>
</dbReference>
<comment type="subcellular location">
    <subcellularLocation>
        <location evidence="1">Golgi apparatus membrane</location>
        <topology evidence="1">Single-pass type II membrane protein</topology>
    </subcellularLocation>
</comment>
<keyword evidence="13" id="KW-1185">Reference proteome</keyword>
<feature type="signal peptide" evidence="11">
    <location>
        <begin position="1"/>
        <end position="32"/>
    </location>
</feature>
<dbReference type="Proteomes" id="UP000007800">
    <property type="component" value="Unassembled WGS sequence"/>
</dbReference>
<keyword evidence="3 12" id="KW-0328">Glycosyltransferase</keyword>
<dbReference type="Pfam" id="PF01762">
    <property type="entry name" value="Galactosyl_T"/>
    <property type="match status" value="2"/>
</dbReference>
<dbReference type="AlphaFoldDB" id="C5LWH8"/>
<dbReference type="PANTHER" id="PTHR11214:SF3">
    <property type="entry name" value="BETA-1,3-GALACTOSYLTRANSFERASE 6"/>
    <property type="match status" value="1"/>
</dbReference>
<comment type="similarity">
    <text evidence="2">Belongs to the glycosyltransferase 31 family.</text>
</comment>
<evidence type="ECO:0000256" key="10">
    <source>
        <dbReference type="SAM" id="MobiDB-lite"/>
    </source>
</evidence>
<evidence type="ECO:0000256" key="8">
    <source>
        <dbReference type="ARBA" id="ARBA00023034"/>
    </source>
</evidence>
<evidence type="ECO:0000313" key="12">
    <source>
        <dbReference type="EMBL" id="EEQ98891.1"/>
    </source>
</evidence>
<keyword evidence="9" id="KW-0472">Membrane</keyword>
<proteinExistence type="inferred from homology"/>
<sequence length="907" mass="103908">MNNNTITCRHRRCHLLLLPILLLLLTTDLSRTYSVSATEVLPIPASPSRSSVSPIVSPANVGRPRQIDDEGSQLVLPNLEPTYPPDEHFDWDLVIVIPTHITEFSRRCAVRDSWARQLRGHQQGNKYGRRSVKLVFIVGAHAPDDRTRTMAEAEERQFGDIHVLPSEFVDEYRSLATKTRLSMRDAVHNIGKFRLLLKTDTDSYVHLERLLNFIEKEKMWDDRRVYAGAFRTDVVEWRAEEKGSKWWDGDFKKMTGLEHYPYNAKGAGYIVSYDLAKYLADPPIPLRRWTHEDVGVGSWLMAVEWIESDRKIKFGEFVQGKCHIIKNRHYRFHPLGAYGHPILPDHTDTRSGVCQFGFHWQWSADDSDDNSSEPPSPSPSGSGRLRAGSRHQGDDDSSNNRKHRFVVCRGDDGNDYDEFECAASSIPADNRPAGVEAPLQLQKDWRPVSPRGVVSNLALCTKVLGSRDLITLPECEELGRFYADEMETAEEEEKVEDSRMLSSSTEGDGGGTATTVEGVLIGWSSPTMQGTLGMCTVYNSSRDCDNHNDDERYVSSASYVNDVELYRLLSDHLKPVKSPWMISRKKKDESARSSPSRAIRSGGHELDVTYNWVRDGWARQLRGHEQNNRGGLRSIKLLFTVGAHYPDNYTRDTAMAEMKQFDDIITLPDDFKDYYRNLATKTRLSIHEVVHRTKSFKLLLKVDTDSYVHVDRLLDFMDSHKMWEKNISVYAGAFETSNVVWNPRDKDDKWYDGEFADLTGMEKYPWHAKGAGYVLSYKLAKYLSDPPVPLRSWVHEDVGIGAWLMPVSWDRIDMPVRFMEPQCDCATLCTGTMFHRNEDDPEEKVVIDHYIPEYLHRWRQRRFELFGDECWIPRPTDVESALVDIEPSAVETADYIPPVAMGYYETK</sequence>
<dbReference type="EMBL" id="GG686192">
    <property type="protein sequence ID" value="EEQ98891.1"/>
    <property type="molecule type" value="Genomic_DNA"/>
</dbReference>
<keyword evidence="8" id="KW-0333">Golgi apparatus</keyword>
<evidence type="ECO:0000256" key="5">
    <source>
        <dbReference type="ARBA" id="ARBA00022692"/>
    </source>
</evidence>
<keyword evidence="6" id="KW-0735">Signal-anchor</keyword>
<keyword evidence="5" id="KW-0812">Transmembrane</keyword>
<evidence type="ECO:0000256" key="9">
    <source>
        <dbReference type="ARBA" id="ARBA00023136"/>
    </source>
</evidence>
<dbReference type="RefSeq" id="XP_002766174.1">
    <property type="nucleotide sequence ID" value="XM_002766128.1"/>
</dbReference>
<evidence type="ECO:0000256" key="4">
    <source>
        <dbReference type="ARBA" id="ARBA00022679"/>
    </source>
</evidence>
<dbReference type="Gene3D" id="3.90.550.50">
    <property type="match status" value="2"/>
</dbReference>
<evidence type="ECO:0000313" key="13">
    <source>
        <dbReference type="Proteomes" id="UP000007800"/>
    </source>
</evidence>
<reference evidence="12 13" key="1">
    <citation type="submission" date="2008-07" db="EMBL/GenBank/DDBJ databases">
        <authorList>
            <person name="El-Sayed N."/>
            <person name="Caler E."/>
            <person name="Inman J."/>
            <person name="Amedeo P."/>
            <person name="Hass B."/>
            <person name="Wortman J."/>
        </authorList>
    </citation>
    <scope>NUCLEOTIDE SEQUENCE [LARGE SCALE GENOMIC DNA]</scope>
    <source>
        <strain evidence="13">ATCC 50983 / TXsc</strain>
    </source>
</reference>
<dbReference type="GO" id="GO:0016758">
    <property type="term" value="F:hexosyltransferase activity"/>
    <property type="evidence" value="ECO:0007669"/>
    <property type="project" value="InterPro"/>
</dbReference>
<dbReference type="InterPro" id="IPR002659">
    <property type="entry name" value="Glyco_trans_31"/>
</dbReference>
<evidence type="ECO:0000256" key="11">
    <source>
        <dbReference type="SAM" id="SignalP"/>
    </source>
</evidence>
<keyword evidence="4 12" id="KW-0808">Transferase</keyword>
<dbReference type="GO" id="GO:0006493">
    <property type="term" value="P:protein O-linked glycosylation"/>
    <property type="evidence" value="ECO:0007669"/>
    <property type="project" value="TreeGrafter"/>
</dbReference>
<evidence type="ECO:0000256" key="3">
    <source>
        <dbReference type="ARBA" id="ARBA00022676"/>
    </source>
</evidence>
<evidence type="ECO:0000256" key="2">
    <source>
        <dbReference type="ARBA" id="ARBA00008661"/>
    </source>
</evidence>
<feature type="chain" id="PRO_5002954780" evidence="11">
    <location>
        <begin position="33"/>
        <end position="907"/>
    </location>
</feature>
<keyword evidence="7" id="KW-1133">Transmembrane helix</keyword>
<organism evidence="13">
    <name type="scientific">Perkinsus marinus (strain ATCC 50983 / TXsc)</name>
    <dbReference type="NCBI Taxonomy" id="423536"/>
    <lineage>
        <taxon>Eukaryota</taxon>
        <taxon>Sar</taxon>
        <taxon>Alveolata</taxon>
        <taxon>Perkinsozoa</taxon>
        <taxon>Perkinsea</taxon>
        <taxon>Perkinsida</taxon>
        <taxon>Perkinsidae</taxon>
        <taxon>Perkinsus</taxon>
    </lineage>
</organism>
<accession>C5LWH8</accession>
<dbReference type="GeneID" id="9063101"/>
<gene>
    <name evidence="12" type="ORF">Pmar_PMAR012904</name>
</gene>
<evidence type="ECO:0000256" key="7">
    <source>
        <dbReference type="ARBA" id="ARBA00022989"/>
    </source>
</evidence>
<dbReference type="OrthoDB" id="427498at2759"/>
<name>C5LWH8_PERM5</name>
<evidence type="ECO:0000256" key="1">
    <source>
        <dbReference type="ARBA" id="ARBA00004323"/>
    </source>
</evidence>
<dbReference type="GO" id="GO:0000139">
    <property type="term" value="C:Golgi membrane"/>
    <property type="evidence" value="ECO:0007669"/>
    <property type="project" value="UniProtKB-SubCell"/>
</dbReference>
<evidence type="ECO:0000256" key="6">
    <source>
        <dbReference type="ARBA" id="ARBA00022968"/>
    </source>
</evidence>
<feature type="region of interest" description="Disordered" evidence="10">
    <location>
        <begin position="365"/>
        <end position="403"/>
    </location>
</feature>
<keyword evidence="11" id="KW-0732">Signal</keyword>
<protein>
    <submittedName>
        <fullName evidence="12">Beta-1,3-n-acetylglucosaminyltransferase, putative</fullName>
    </submittedName>
</protein>
<feature type="region of interest" description="Disordered" evidence="10">
    <location>
        <begin position="490"/>
        <end position="512"/>
    </location>
</feature>